<feature type="compositionally biased region" description="Basic residues" evidence="1">
    <location>
        <begin position="1"/>
        <end position="17"/>
    </location>
</feature>
<keyword evidence="3" id="KW-1185">Reference proteome</keyword>
<sequence length="140" mass="16226">MASARRSFRKRERHKAFPRLPGNPPNTGNVAERERKRERAFRGIENNRGERQRGMERFRRFRVEEGARRRVSSGDLALSRGPVCFATRRGPACSTYISAKVGASFFSRHIISVGCYLARSRKLCREIVRTGSRGDEKWRR</sequence>
<dbReference type="Proteomes" id="UP001430953">
    <property type="component" value="Unassembled WGS sequence"/>
</dbReference>
<reference evidence="2 3" key="1">
    <citation type="submission" date="2023-03" db="EMBL/GenBank/DDBJ databases">
        <title>High recombination rates correlate with genetic variation in Cardiocondyla obscurior ants.</title>
        <authorList>
            <person name="Errbii M."/>
        </authorList>
    </citation>
    <scope>NUCLEOTIDE SEQUENCE [LARGE SCALE GENOMIC DNA]</scope>
    <source>
        <strain evidence="2">Alpha-2009</strain>
        <tissue evidence="2">Whole body</tissue>
    </source>
</reference>
<evidence type="ECO:0008006" key="4">
    <source>
        <dbReference type="Google" id="ProtNLM"/>
    </source>
</evidence>
<feature type="compositionally biased region" description="Basic and acidic residues" evidence="1">
    <location>
        <begin position="31"/>
        <end position="49"/>
    </location>
</feature>
<name>A0AAW2E9N9_9HYME</name>
<evidence type="ECO:0000313" key="2">
    <source>
        <dbReference type="EMBL" id="KAL0100408.1"/>
    </source>
</evidence>
<feature type="region of interest" description="Disordered" evidence="1">
    <location>
        <begin position="1"/>
        <end position="49"/>
    </location>
</feature>
<dbReference type="EMBL" id="JADYXP020000026">
    <property type="protein sequence ID" value="KAL0100408.1"/>
    <property type="molecule type" value="Genomic_DNA"/>
</dbReference>
<gene>
    <name evidence="2" type="ORF">PUN28_019630</name>
</gene>
<proteinExistence type="predicted"/>
<accession>A0AAW2E9N9</accession>
<dbReference type="AlphaFoldDB" id="A0AAW2E9N9"/>
<evidence type="ECO:0000256" key="1">
    <source>
        <dbReference type="SAM" id="MobiDB-lite"/>
    </source>
</evidence>
<organism evidence="2 3">
    <name type="scientific">Cardiocondyla obscurior</name>
    <dbReference type="NCBI Taxonomy" id="286306"/>
    <lineage>
        <taxon>Eukaryota</taxon>
        <taxon>Metazoa</taxon>
        <taxon>Ecdysozoa</taxon>
        <taxon>Arthropoda</taxon>
        <taxon>Hexapoda</taxon>
        <taxon>Insecta</taxon>
        <taxon>Pterygota</taxon>
        <taxon>Neoptera</taxon>
        <taxon>Endopterygota</taxon>
        <taxon>Hymenoptera</taxon>
        <taxon>Apocrita</taxon>
        <taxon>Aculeata</taxon>
        <taxon>Formicoidea</taxon>
        <taxon>Formicidae</taxon>
        <taxon>Myrmicinae</taxon>
        <taxon>Cardiocondyla</taxon>
    </lineage>
</organism>
<evidence type="ECO:0000313" key="3">
    <source>
        <dbReference type="Proteomes" id="UP001430953"/>
    </source>
</evidence>
<protein>
    <recommendedName>
        <fullName evidence="4">Ribosomal protein S14</fullName>
    </recommendedName>
</protein>
<comment type="caution">
    <text evidence="2">The sequence shown here is derived from an EMBL/GenBank/DDBJ whole genome shotgun (WGS) entry which is preliminary data.</text>
</comment>